<evidence type="ECO:0000313" key="2">
    <source>
        <dbReference type="EMBL" id="EPD13117.1"/>
    </source>
</evidence>
<name>A0AB33Z2H2_9GAMM</name>
<proteinExistence type="predicted"/>
<dbReference type="EMBL" id="ASHL01000004">
    <property type="protein sequence ID" value="EPD13117.1"/>
    <property type="molecule type" value="Genomic_DNA"/>
</dbReference>
<sequence>MSFFKRNNPNVLGIDVSSSAIKLIELSRHGSRYRVESYGVAALPENAVIDNNFADLEAIGNTLSTVIERSGTKLKQAALSVSGSAVITKIVTIPKPESDEELEAQVEMIADQYIPYALDEVNLDFSVIGPNEKNASLIDVQLAASRRENIDDRVAVLDLAGLKAKIVDVEAYALENAYGLLQSGLPDYGPEATIAIADTGSTVTTLNVIHKNKVIYSREQGFGGKQLTEEIQRRFGLSYEEAGMAKKHGGLPDSYITEVLDPFKEVMCQQIGRSLQFFFSSSAQHSVDHIILSGGTSSLLGIDALVEEKLGTPATVANPFSEMTLAGKVKAQALSNDAPAMMIATGFALRSFD</sequence>
<dbReference type="Pfam" id="PF11104">
    <property type="entry name" value="PilM_2"/>
    <property type="match status" value="1"/>
</dbReference>
<dbReference type="GO" id="GO:0051301">
    <property type="term" value="P:cell division"/>
    <property type="evidence" value="ECO:0007669"/>
    <property type="project" value="InterPro"/>
</dbReference>
<dbReference type="InterPro" id="IPR043129">
    <property type="entry name" value="ATPase_NBD"/>
</dbReference>
<dbReference type="RefSeq" id="WP_016390273.1">
    <property type="nucleotide sequence ID" value="NZ_KE646807.1"/>
</dbReference>
<dbReference type="SMART" id="SM00842">
    <property type="entry name" value="FtsA"/>
    <property type="match status" value="1"/>
</dbReference>
<comment type="caution">
    <text evidence="2">The sequence shown here is derived from an EMBL/GenBank/DDBJ whole genome shotgun (WGS) entry which is preliminary data.</text>
</comment>
<dbReference type="AlphaFoldDB" id="A0AB33Z2H2"/>
<evidence type="ECO:0000313" key="3">
    <source>
        <dbReference type="Proteomes" id="UP000015462"/>
    </source>
</evidence>
<accession>A0AB33Z2H2</accession>
<feature type="domain" description="SHS2" evidence="1">
    <location>
        <begin position="11"/>
        <end position="202"/>
    </location>
</feature>
<dbReference type="NCBIfam" id="TIGR01175">
    <property type="entry name" value="pilM"/>
    <property type="match status" value="1"/>
</dbReference>
<dbReference type="PANTHER" id="PTHR32432:SF3">
    <property type="entry name" value="ETHANOLAMINE UTILIZATION PROTEIN EUTJ"/>
    <property type="match status" value="1"/>
</dbReference>
<keyword evidence="3" id="KW-1185">Reference proteome</keyword>
<reference evidence="2 3" key="1">
    <citation type="journal article" date="2013" name="Genome Announc.">
        <title>Genome Sequence of the Pyrene- and Fluoranthene-Degrading Bacterium Cycloclasticus sp. Strain PY97M.</title>
        <authorList>
            <person name="Cui Z."/>
            <person name="Xu G."/>
            <person name="Li Q."/>
            <person name="Gao W."/>
            <person name="Zheng L."/>
        </authorList>
    </citation>
    <scope>NUCLEOTIDE SEQUENCE [LARGE SCALE GENOMIC DNA]</scope>
    <source>
        <strain evidence="2 3">PY97M</strain>
    </source>
</reference>
<organism evidence="2 3">
    <name type="scientific">Cycloclasticus pugetii</name>
    <dbReference type="NCBI Taxonomy" id="34068"/>
    <lineage>
        <taxon>Bacteria</taxon>
        <taxon>Pseudomonadati</taxon>
        <taxon>Pseudomonadota</taxon>
        <taxon>Gammaproteobacteria</taxon>
        <taxon>Thiotrichales</taxon>
        <taxon>Piscirickettsiaceae</taxon>
        <taxon>Cycloclasticus</taxon>
    </lineage>
</organism>
<dbReference type="CDD" id="cd24049">
    <property type="entry name" value="ASKHA_NBD_PilM"/>
    <property type="match status" value="1"/>
</dbReference>
<dbReference type="Gene3D" id="3.30.1490.300">
    <property type="match status" value="1"/>
</dbReference>
<dbReference type="Proteomes" id="UP000015462">
    <property type="component" value="Unassembled WGS sequence"/>
</dbReference>
<dbReference type="SUPFAM" id="SSF53067">
    <property type="entry name" value="Actin-like ATPase domain"/>
    <property type="match status" value="2"/>
</dbReference>
<dbReference type="Gene3D" id="3.30.420.40">
    <property type="match status" value="2"/>
</dbReference>
<gene>
    <name evidence="2" type="ORF">L196_05730</name>
</gene>
<dbReference type="PANTHER" id="PTHR32432">
    <property type="entry name" value="CELL DIVISION PROTEIN FTSA-RELATED"/>
    <property type="match status" value="1"/>
</dbReference>
<dbReference type="InterPro" id="IPR003494">
    <property type="entry name" value="SHS2_FtsA"/>
</dbReference>
<dbReference type="PIRSF" id="PIRSF019169">
    <property type="entry name" value="PilM"/>
    <property type="match status" value="1"/>
</dbReference>
<protein>
    <submittedName>
        <fullName evidence="2">Tfp pilus assembly protein, ATPase PilM</fullName>
    </submittedName>
</protein>
<dbReference type="InterPro" id="IPR005883">
    <property type="entry name" value="PilM"/>
</dbReference>
<dbReference type="InterPro" id="IPR050696">
    <property type="entry name" value="FtsA/MreB"/>
</dbReference>
<evidence type="ECO:0000259" key="1">
    <source>
        <dbReference type="SMART" id="SM00842"/>
    </source>
</evidence>